<dbReference type="STRING" id="7757.ENSPMAP00000009473"/>
<reference evidence="2" key="1">
    <citation type="submission" date="2025-08" db="UniProtKB">
        <authorList>
            <consortium name="Ensembl"/>
        </authorList>
    </citation>
    <scope>IDENTIFICATION</scope>
</reference>
<evidence type="ECO:0000313" key="2">
    <source>
        <dbReference type="Ensembl" id="ENSPMAP00000009473.1"/>
    </source>
</evidence>
<dbReference type="Ensembl" id="ENSPMAT00000009513.1">
    <property type="protein sequence ID" value="ENSPMAP00000009473.1"/>
    <property type="gene ID" value="ENSPMAG00000008601.1"/>
</dbReference>
<dbReference type="PANTHER" id="PTHR45845">
    <property type="entry name" value="RHO GUANINE NUCLEOTIDE EXCHANGE FACTOR-RELATED"/>
    <property type="match status" value="1"/>
</dbReference>
<dbReference type="HOGENOM" id="CLU_010854_0_0_1"/>
<dbReference type="OMA" id="HERWIGF"/>
<dbReference type="PANTHER" id="PTHR45845:SF3">
    <property type="entry name" value="PURATROPHIN-1-LIKE, ISOFORM A"/>
    <property type="match status" value="1"/>
</dbReference>
<accession>S4RW83</accession>
<dbReference type="AlphaFoldDB" id="S4RW83"/>
<proteinExistence type="predicted"/>
<feature type="region of interest" description="Disordered" evidence="1">
    <location>
        <begin position="464"/>
        <end position="488"/>
    </location>
</feature>
<organism evidence="2">
    <name type="scientific">Petromyzon marinus</name>
    <name type="common">Sea lamprey</name>
    <dbReference type="NCBI Taxonomy" id="7757"/>
    <lineage>
        <taxon>Eukaryota</taxon>
        <taxon>Metazoa</taxon>
        <taxon>Chordata</taxon>
        <taxon>Craniata</taxon>
        <taxon>Vertebrata</taxon>
        <taxon>Cyclostomata</taxon>
        <taxon>Hyperoartia</taxon>
        <taxon>Petromyzontiformes</taxon>
        <taxon>Petromyzontidae</taxon>
        <taxon>Petromyzon</taxon>
    </lineage>
</organism>
<reference evidence="2" key="2">
    <citation type="submission" date="2025-09" db="UniProtKB">
        <authorList>
            <consortium name="Ensembl"/>
        </authorList>
    </citation>
    <scope>IDENTIFICATION</scope>
</reference>
<protein>
    <submittedName>
        <fullName evidence="2">Uncharacterized protein</fullName>
    </submittedName>
</protein>
<dbReference type="InterPro" id="IPR052231">
    <property type="entry name" value="Rho_GEF_signaling-related"/>
</dbReference>
<sequence>MQPAVVKKIECDNFLSINKDSTSLDRCIQATLSALYPPFEATAATVLEQVFSLVEEAYQGDGLRYLLEFLVPGKHLLQTVQQDSCSCFPGRLFRHEGWPLCMGEKIILQLAPLDPRLLKPRDFYLLLTPASKAVGIVVRCLDEWDRRCVQEIAVPQEDYARVFSDGWLASLNARRVGTPLENCVLASEGGPVRLAWPKVAQPQFVDCVKDSGIECRANYKSESLASSASDCSKSSATTSIAACTMKSDSSSVKATAWRGPPRVDTHGRSSLTRHCGAAGKNAENGGSRAGGRLVVFREEPPKRSCEWKRDSALFERRRFYRKSYIEALQNPMDISSASDDSSVADSGTMSPQRCAPPACVVHLCRRGWCLRVAEDRLPSQLGKPGENVQKALHSRAGKAFKIRLDKKRLVKRAMEMPPAQGRRSRGSPRYVCGGYNLRLLFLKVVFTAVFPILNSSTYKEPFGMAGDKGGARPRGSPEREAASPAPGCPTEWQQVSLELLKSGVAYLTGNCGASFTMAIEVLYVWTNVNCADIFRLSVSVQWYQPVRRGAVREMGLTVVVDARKVHPLPALFKACTAMQETIANSLHSVLILVDREPSFKLEKSSVVQYDIVTSLKSLYKHIDPAQLPQEFEGTHPYCHEDWLTFRQKLEPFLSACRGAGVFLRSSIQTLTDSPPPKTAQEARDVAERHRKMMARVLEDSRLVVLQREGGAALARLKREDSPVTASPDYRDAMAAVTVLYSEVEELVHGLVMLSNQSLHRLGFLADFLALREETQEVRTH</sequence>
<name>S4RW83_PETMA</name>
<dbReference type="GeneTree" id="ENSGT00940000162507"/>
<evidence type="ECO:0000256" key="1">
    <source>
        <dbReference type="SAM" id="MobiDB-lite"/>
    </source>
</evidence>